<dbReference type="AlphaFoldDB" id="C0D842"/>
<reference evidence="1 2" key="1">
    <citation type="submission" date="2009-02" db="EMBL/GenBank/DDBJ databases">
        <title>Draft genome sequence of Clostridium asparagiforme (DSM 15981).</title>
        <authorList>
            <person name="Sudarsanam P."/>
            <person name="Ley R."/>
            <person name="Guruge J."/>
            <person name="Turnbaugh P.J."/>
            <person name="Mahowald M."/>
            <person name="Liep D."/>
            <person name="Gordon J."/>
        </authorList>
    </citation>
    <scope>NUCLEOTIDE SEQUENCE [LARGE SCALE GENOMIC DNA]</scope>
    <source>
        <strain evidence="1 2">DSM 15981</strain>
    </source>
</reference>
<organism evidence="1 2">
    <name type="scientific">[Clostridium] asparagiforme DSM 15981</name>
    <dbReference type="NCBI Taxonomy" id="518636"/>
    <lineage>
        <taxon>Bacteria</taxon>
        <taxon>Bacillati</taxon>
        <taxon>Bacillota</taxon>
        <taxon>Clostridia</taxon>
        <taxon>Lachnospirales</taxon>
        <taxon>Lachnospiraceae</taxon>
        <taxon>Enterocloster</taxon>
    </lineage>
</organism>
<sequence>MIFAQNEYIIIIGKIFVFFRRRLFRCRRLSCKILFYGGLQYE</sequence>
<evidence type="ECO:0000313" key="2">
    <source>
        <dbReference type="Proteomes" id="UP000004756"/>
    </source>
</evidence>
<keyword evidence="2" id="KW-1185">Reference proteome</keyword>
<gene>
    <name evidence="1" type="ORF">CLOSTASPAR_05440</name>
</gene>
<protein>
    <submittedName>
        <fullName evidence="1">Uncharacterized protein</fullName>
    </submittedName>
</protein>
<accession>C0D842</accession>
<name>C0D842_9FIRM</name>
<comment type="caution">
    <text evidence="1">The sequence shown here is derived from an EMBL/GenBank/DDBJ whole genome shotgun (WGS) entry which is preliminary data.</text>
</comment>
<dbReference type="HOGENOM" id="CLU_3249312_0_0_9"/>
<dbReference type="Proteomes" id="UP000004756">
    <property type="component" value="Unassembled WGS sequence"/>
</dbReference>
<evidence type="ECO:0000313" key="1">
    <source>
        <dbReference type="EMBL" id="EEG52482.1"/>
    </source>
</evidence>
<proteinExistence type="predicted"/>
<dbReference type="EMBL" id="ACCJ01000447">
    <property type="protein sequence ID" value="EEG52482.1"/>
    <property type="molecule type" value="Genomic_DNA"/>
</dbReference>